<proteinExistence type="predicted"/>
<keyword evidence="3" id="KW-1185">Reference proteome</keyword>
<sequence length="453" mass="53104">MIDTEHKEHLIATQQKEVLCKSCEEDTRSASTCKCKCNITLEQKQTLTDIFRNAYVTQREPTTSRQVRLVHHILATNWDLVEKKARVLQASLKEYSQELNLEVTQAYRANIQSYDDEFPGVIVTEGHDDSFLLDINVDSVKALFLHKDVEYSRDELLSITLEQNEPRLLRRFQRRVAKRSWAPSAKEFRSHYRAQLREQIRNVRLDTVEDLFAIMQKWGCFVPAATVNQYLTFYHIPSKSLAEGQKRLRFCLDKERVKNSSSLLPKRKVNNEIKARFRSFSAEFDEFLAEQEREAREKKERREAKKEQRESLKAEAARLKEEAKQRKAKLKSGVEFLTQERRMERSVKGDHRNPYIDVLPTKQDFAVLDGMLKLMMDRKADKEEVANAVLSPQAFLLKERVFWAVVAARWEVDLDQALWKRTLSKVGLTFKTSGQITYEEVVKIREAVAKWRE</sequence>
<accession>A0A6A4IL39</accession>
<keyword evidence="1" id="KW-0175">Coiled coil</keyword>
<feature type="coiled-coil region" evidence="1">
    <location>
        <begin position="288"/>
        <end position="340"/>
    </location>
</feature>
<dbReference type="AlphaFoldDB" id="A0A6A4IL39"/>
<protein>
    <submittedName>
        <fullName evidence="2">Uncharacterized protein</fullName>
    </submittedName>
</protein>
<evidence type="ECO:0000313" key="2">
    <source>
        <dbReference type="EMBL" id="KAE9409214.1"/>
    </source>
</evidence>
<evidence type="ECO:0000256" key="1">
    <source>
        <dbReference type="SAM" id="Coils"/>
    </source>
</evidence>
<reference evidence="2" key="1">
    <citation type="journal article" date="2019" name="Environ. Microbiol.">
        <title>Fungal ecological strategies reflected in gene transcription - a case study of two litter decomposers.</title>
        <authorList>
            <person name="Barbi F."/>
            <person name="Kohler A."/>
            <person name="Barry K."/>
            <person name="Baskaran P."/>
            <person name="Daum C."/>
            <person name="Fauchery L."/>
            <person name="Ihrmark K."/>
            <person name="Kuo A."/>
            <person name="LaButti K."/>
            <person name="Lipzen A."/>
            <person name="Morin E."/>
            <person name="Grigoriev I.V."/>
            <person name="Henrissat B."/>
            <person name="Lindahl B."/>
            <person name="Martin F."/>
        </authorList>
    </citation>
    <scope>NUCLEOTIDE SEQUENCE</scope>
    <source>
        <strain evidence="2">JB14</strain>
    </source>
</reference>
<dbReference type="Proteomes" id="UP000799118">
    <property type="component" value="Unassembled WGS sequence"/>
</dbReference>
<gene>
    <name evidence="2" type="ORF">BT96DRAFT_585163</name>
</gene>
<evidence type="ECO:0000313" key="3">
    <source>
        <dbReference type="Proteomes" id="UP000799118"/>
    </source>
</evidence>
<dbReference type="EMBL" id="ML769388">
    <property type="protein sequence ID" value="KAE9409214.1"/>
    <property type="molecule type" value="Genomic_DNA"/>
</dbReference>
<organism evidence="2 3">
    <name type="scientific">Gymnopus androsaceus JB14</name>
    <dbReference type="NCBI Taxonomy" id="1447944"/>
    <lineage>
        <taxon>Eukaryota</taxon>
        <taxon>Fungi</taxon>
        <taxon>Dikarya</taxon>
        <taxon>Basidiomycota</taxon>
        <taxon>Agaricomycotina</taxon>
        <taxon>Agaricomycetes</taxon>
        <taxon>Agaricomycetidae</taxon>
        <taxon>Agaricales</taxon>
        <taxon>Marasmiineae</taxon>
        <taxon>Omphalotaceae</taxon>
        <taxon>Gymnopus</taxon>
    </lineage>
</organism>
<name>A0A6A4IL39_9AGAR</name>